<keyword evidence="5" id="KW-1185">Reference proteome</keyword>
<dbReference type="PROSITE" id="PS50110">
    <property type="entry name" value="RESPONSE_REGULATORY"/>
    <property type="match status" value="1"/>
</dbReference>
<reference evidence="4" key="1">
    <citation type="submission" date="2022-01" db="EMBL/GenBank/DDBJ databases">
        <authorList>
            <person name="Jo J.-H."/>
            <person name="Im W.-T."/>
        </authorList>
    </citation>
    <scope>NUCLEOTIDE SEQUENCE</scope>
    <source>
        <strain evidence="4">G124</strain>
    </source>
</reference>
<dbReference type="GO" id="GO:0000160">
    <property type="term" value="P:phosphorelay signal transduction system"/>
    <property type="evidence" value="ECO:0007669"/>
    <property type="project" value="InterPro"/>
</dbReference>
<comment type="caution">
    <text evidence="4">The sequence shown here is derived from an EMBL/GenBank/DDBJ whole genome shotgun (WGS) entry which is preliminary data.</text>
</comment>
<evidence type="ECO:0000256" key="1">
    <source>
        <dbReference type="ARBA" id="ARBA00022553"/>
    </source>
</evidence>
<dbReference type="SUPFAM" id="SSF52172">
    <property type="entry name" value="CheY-like"/>
    <property type="match status" value="1"/>
</dbReference>
<dbReference type="InterPro" id="IPR001789">
    <property type="entry name" value="Sig_transdc_resp-reg_receiver"/>
</dbReference>
<dbReference type="RefSeq" id="WP_235066461.1">
    <property type="nucleotide sequence ID" value="NZ_JAKFGM010000001.1"/>
</dbReference>
<proteinExistence type="predicted"/>
<accession>A0A9X1QK18</accession>
<name>A0A9X1QK18_9SPHN</name>
<evidence type="ECO:0000313" key="5">
    <source>
        <dbReference type="Proteomes" id="UP001139410"/>
    </source>
</evidence>
<dbReference type="SMART" id="SM00448">
    <property type="entry name" value="REC"/>
    <property type="match status" value="1"/>
</dbReference>
<keyword evidence="1 2" id="KW-0597">Phosphoprotein</keyword>
<dbReference type="EMBL" id="JAKFGM010000001">
    <property type="protein sequence ID" value="MCF2513974.1"/>
    <property type="molecule type" value="Genomic_DNA"/>
</dbReference>
<dbReference type="PANTHER" id="PTHR44591:SF3">
    <property type="entry name" value="RESPONSE REGULATORY DOMAIN-CONTAINING PROTEIN"/>
    <property type="match status" value="1"/>
</dbReference>
<gene>
    <name evidence="4" type="ORF">LVY65_02675</name>
</gene>
<sequence length="114" mass="12160">MHALIIEDDDLIAMSIEEVLSDCGFTTFDVAASLDEAVAAATARCPDLITADVELNASSGIDAVQTICSSSVIPVIFITGRADTARSRMPQHIILSKPFQVNEVQAAVREVLNQ</sequence>
<dbReference type="PANTHER" id="PTHR44591">
    <property type="entry name" value="STRESS RESPONSE REGULATOR PROTEIN 1"/>
    <property type="match status" value="1"/>
</dbReference>
<protein>
    <submittedName>
        <fullName evidence="4">Response regulator</fullName>
    </submittedName>
</protein>
<dbReference type="Proteomes" id="UP001139410">
    <property type="component" value="Unassembled WGS sequence"/>
</dbReference>
<dbReference type="InterPro" id="IPR050595">
    <property type="entry name" value="Bact_response_regulator"/>
</dbReference>
<evidence type="ECO:0000256" key="2">
    <source>
        <dbReference type="PROSITE-ProRule" id="PRU00169"/>
    </source>
</evidence>
<dbReference type="AlphaFoldDB" id="A0A9X1QK18"/>
<dbReference type="InterPro" id="IPR011006">
    <property type="entry name" value="CheY-like_superfamily"/>
</dbReference>
<evidence type="ECO:0000313" key="4">
    <source>
        <dbReference type="EMBL" id="MCF2513974.1"/>
    </source>
</evidence>
<dbReference type="Gene3D" id="3.40.50.2300">
    <property type="match status" value="1"/>
</dbReference>
<dbReference type="Pfam" id="PF00072">
    <property type="entry name" value="Response_reg"/>
    <property type="match status" value="1"/>
</dbReference>
<feature type="modified residue" description="4-aspartylphosphate" evidence="2">
    <location>
        <position position="52"/>
    </location>
</feature>
<evidence type="ECO:0000259" key="3">
    <source>
        <dbReference type="PROSITE" id="PS50110"/>
    </source>
</evidence>
<organism evidence="4 5">
    <name type="scientific">Sphingomonas cremea</name>
    <dbReference type="NCBI Taxonomy" id="2904799"/>
    <lineage>
        <taxon>Bacteria</taxon>
        <taxon>Pseudomonadati</taxon>
        <taxon>Pseudomonadota</taxon>
        <taxon>Alphaproteobacteria</taxon>
        <taxon>Sphingomonadales</taxon>
        <taxon>Sphingomonadaceae</taxon>
        <taxon>Sphingomonas</taxon>
    </lineage>
</organism>
<feature type="domain" description="Response regulatory" evidence="3">
    <location>
        <begin position="2"/>
        <end position="112"/>
    </location>
</feature>